<keyword evidence="9 11" id="KW-0496">Mitochondrion</keyword>
<organism evidence="15 16">
    <name type="scientific">Stemphylium lycopersici</name>
    <name type="common">Tomato gray leaf spot disease fungus</name>
    <name type="synonym">Thyrospora lycopersici</name>
    <dbReference type="NCBI Taxonomy" id="183478"/>
    <lineage>
        <taxon>Eukaryota</taxon>
        <taxon>Fungi</taxon>
        <taxon>Dikarya</taxon>
        <taxon>Ascomycota</taxon>
        <taxon>Pezizomycotina</taxon>
        <taxon>Dothideomycetes</taxon>
        <taxon>Pleosporomycetidae</taxon>
        <taxon>Pleosporales</taxon>
        <taxon>Pleosporineae</taxon>
        <taxon>Pleosporaceae</taxon>
        <taxon>Stemphylium</taxon>
    </lineage>
</organism>
<dbReference type="InterPro" id="IPR011701">
    <property type="entry name" value="MFS"/>
</dbReference>
<keyword evidence="8 13" id="KW-1133">Transmembrane helix</keyword>
<keyword evidence="6 13" id="KW-0812">Transmembrane</keyword>
<dbReference type="InterPro" id="IPR016031">
    <property type="entry name" value="Trp_RNA-bd_attenuator-like_dom"/>
</dbReference>
<evidence type="ECO:0000256" key="8">
    <source>
        <dbReference type="ARBA" id="ARBA00022989"/>
    </source>
</evidence>
<dbReference type="PANTHER" id="PTHR36959:SF2">
    <property type="entry name" value="ALTERED INHERITANCE OF MITOCHONDRIA PROTEIN 24, MITOCHONDRIAL"/>
    <property type="match status" value="1"/>
</dbReference>
<evidence type="ECO:0000256" key="4">
    <source>
        <dbReference type="ARBA" id="ARBA00013287"/>
    </source>
</evidence>
<feature type="transmembrane region" description="Helical" evidence="13">
    <location>
        <begin position="740"/>
        <end position="758"/>
    </location>
</feature>
<accession>A0A364MTP5</accession>
<dbReference type="GO" id="GO:0005743">
    <property type="term" value="C:mitochondrial inner membrane"/>
    <property type="evidence" value="ECO:0007669"/>
    <property type="project" value="TreeGrafter"/>
</dbReference>
<evidence type="ECO:0000256" key="3">
    <source>
        <dbReference type="ARBA" id="ARBA00009322"/>
    </source>
</evidence>
<keyword evidence="5" id="KW-0813">Transport</keyword>
<dbReference type="Proteomes" id="UP000249619">
    <property type="component" value="Unassembled WGS sequence"/>
</dbReference>
<dbReference type="SUPFAM" id="SSF51219">
    <property type="entry name" value="TRAP-like"/>
    <property type="match status" value="1"/>
</dbReference>
<dbReference type="PROSITE" id="PS50850">
    <property type="entry name" value="MFS"/>
    <property type="match status" value="1"/>
</dbReference>
<feature type="transmembrane region" description="Helical" evidence="13">
    <location>
        <begin position="566"/>
        <end position="586"/>
    </location>
</feature>
<keyword evidence="7" id="KW-0809">Transit peptide</keyword>
<feature type="transmembrane region" description="Helical" evidence="13">
    <location>
        <begin position="412"/>
        <end position="431"/>
    </location>
</feature>
<evidence type="ECO:0000256" key="6">
    <source>
        <dbReference type="ARBA" id="ARBA00022692"/>
    </source>
</evidence>
<evidence type="ECO:0000259" key="14">
    <source>
        <dbReference type="PROSITE" id="PS50850"/>
    </source>
</evidence>
<dbReference type="STRING" id="183478.A0A364MTP5"/>
<comment type="caution">
    <text evidence="15">The sequence shown here is derived from an EMBL/GenBank/DDBJ whole genome shotgun (WGS) entry which is preliminary data.</text>
</comment>
<dbReference type="SUPFAM" id="SSF103473">
    <property type="entry name" value="MFS general substrate transporter"/>
    <property type="match status" value="1"/>
</dbReference>
<evidence type="ECO:0000256" key="9">
    <source>
        <dbReference type="ARBA" id="ARBA00023128"/>
    </source>
</evidence>
<reference evidence="16" key="1">
    <citation type="submission" date="2018-05" db="EMBL/GenBank/DDBJ databases">
        <title>Draft genome sequence of Stemphylium lycopersici strain CIDEFI 213.</title>
        <authorList>
            <person name="Medina R."/>
            <person name="Franco M.E.E."/>
            <person name="Lucentini C.G."/>
            <person name="Saparrat M.C.N."/>
            <person name="Balatti P.A."/>
        </authorList>
    </citation>
    <scope>NUCLEOTIDE SEQUENCE [LARGE SCALE GENOMIC DNA]</scope>
    <source>
        <strain evidence="16">CIDEFI 213</strain>
    </source>
</reference>
<dbReference type="Pfam" id="PF01987">
    <property type="entry name" value="AIM24"/>
    <property type="match status" value="1"/>
</dbReference>
<evidence type="ECO:0000313" key="15">
    <source>
        <dbReference type="EMBL" id="RAR03114.1"/>
    </source>
</evidence>
<feature type="transmembrane region" description="Helical" evidence="13">
    <location>
        <begin position="638"/>
        <end position="661"/>
    </location>
</feature>
<dbReference type="InterPro" id="IPR002838">
    <property type="entry name" value="AIM24"/>
</dbReference>
<evidence type="ECO:0000256" key="12">
    <source>
        <dbReference type="SAM" id="MobiDB-lite"/>
    </source>
</evidence>
<dbReference type="InterPro" id="IPR036983">
    <property type="entry name" value="AIM24_sf"/>
</dbReference>
<dbReference type="FunFam" id="1.20.1720.10:FF:000009">
    <property type="entry name" value="MFS multidrug transporter"/>
    <property type="match status" value="1"/>
</dbReference>
<keyword evidence="16" id="KW-1185">Reference proteome</keyword>
<protein>
    <recommendedName>
        <fullName evidence="4 11">Altered inheritance of mitochondria protein 24, mitochondrial</fullName>
    </recommendedName>
</protein>
<dbReference type="GO" id="GO:0022857">
    <property type="term" value="F:transmembrane transporter activity"/>
    <property type="evidence" value="ECO:0007669"/>
    <property type="project" value="InterPro"/>
</dbReference>
<dbReference type="Gene3D" id="1.20.1720.10">
    <property type="entry name" value="Multidrug resistance protein D"/>
    <property type="match status" value="1"/>
</dbReference>
<feature type="region of interest" description="Disordered" evidence="12">
    <location>
        <begin position="349"/>
        <end position="376"/>
    </location>
</feature>
<dbReference type="EMBL" id="QGDH01000190">
    <property type="protein sequence ID" value="RAR03114.1"/>
    <property type="molecule type" value="Genomic_DNA"/>
</dbReference>
<proteinExistence type="inferred from homology"/>
<evidence type="ECO:0000256" key="13">
    <source>
        <dbReference type="SAM" id="Phobius"/>
    </source>
</evidence>
<dbReference type="InterPro" id="IPR036259">
    <property type="entry name" value="MFS_trans_sf"/>
</dbReference>
<dbReference type="AlphaFoldDB" id="A0A364MTP5"/>
<dbReference type="GO" id="GO:0007007">
    <property type="term" value="P:inner mitochondrial membrane organization"/>
    <property type="evidence" value="ECO:0007669"/>
    <property type="project" value="TreeGrafter"/>
</dbReference>
<feature type="domain" description="Major facilitator superfamily (MFS) profile" evidence="14">
    <location>
        <begin position="412"/>
        <end position="775"/>
    </location>
</feature>
<gene>
    <name evidence="15" type="ORF">DDE83_008322</name>
</gene>
<feature type="transmembrane region" description="Helical" evidence="13">
    <location>
        <begin position="508"/>
        <end position="528"/>
    </location>
</feature>
<evidence type="ECO:0000256" key="10">
    <source>
        <dbReference type="ARBA" id="ARBA00023136"/>
    </source>
</evidence>
<dbReference type="Pfam" id="PF07690">
    <property type="entry name" value="MFS_1"/>
    <property type="match status" value="1"/>
</dbReference>
<feature type="transmembrane region" description="Helical" evidence="13">
    <location>
        <begin position="681"/>
        <end position="700"/>
    </location>
</feature>
<feature type="transmembrane region" description="Helical" evidence="13">
    <location>
        <begin position="478"/>
        <end position="496"/>
    </location>
</feature>
<comment type="similarity">
    <text evidence="3 11">Belongs to the AIM24 family.</text>
</comment>
<evidence type="ECO:0000313" key="16">
    <source>
        <dbReference type="Proteomes" id="UP000249619"/>
    </source>
</evidence>
<dbReference type="Gene3D" id="3.60.160.10">
    <property type="entry name" value="Mitochondrial biogenesis AIM24"/>
    <property type="match status" value="1"/>
</dbReference>
<evidence type="ECO:0000256" key="7">
    <source>
        <dbReference type="ARBA" id="ARBA00022946"/>
    </source>
</evidence>
<sequence length="775" mass="84218">MLRPAASPWRILGRTSAAVARPPSIAARCINISATNSASDPALQQAVSVEGSATPMHTPDARFQVIGTPFSLLSVSLSASQTLYTRRGTLVGLSGKSENTLSTLSILEPLQRAPVGIPFLYQKVSSTSPITALVSTKTPISSIVSVNLDGRDDWIISQRQALLAWTGLTLRLKPQYNVKLGLAHWGNTYITGRGLLALTGSGQIYQVQVKAGESYVAHPSNVVAYTASNTPPIPFRFKSSNLRFQVPDLGFGSMVQNTNFFRTMSKTATWRALATTFHTLKTWLRRTVWGDRLFLRFEGPTTMLLQSRASRISDVLSLRDVDEIADSPPGAVEDAVTKKIKEEIKSIGHGTKAPIPNTDASGTVRPRPNDDGITPKAKDAVDIEESEAKIALPGSEPAIPYTVFTKAERRTITWVVGCSMFFSPFTANIYFPCLEELQHAVGVNLSLINLTITTYLIIQAIAPAFFGDLADNLGRRPVYLITFTVYVCANIGLALQESYAALMILRGLQSFGCSATVAIGYGVVADVATPATRGSMLGPAMVATNLGPSIGPLVGGVVASQAGWRWAFWLLAIVGAIFLIILASVFPETGRNVVSNGSVAAPRWNRSLLWPHRRQELASSTGNRSWKKRDLIPNPFQALLICFHRDTAVVLSISAVYYAAYYCVQASIPSIFSEVYNLSELQVGLCYFSIGTGVILGGYVNGKLMDLNYRAIAKANQITIDQVSGDDMSTFPIEKARSRMSWLLVPVSSAIIIGYGWVLREEIVCRRPWVRIPGY</sequence>
<evidence type="ECO:0000256" key="11">
    <source>
        <dbReference type="RuleBase" id="RU363045"/>
    </source>
</evidence>
<feature type="transmembrane region" description="Helical" evidence="13">
    <location>
        <begin position="443"/>
        <end position="466"/>
    </location>
</feature>
<dbReference type="PANTHER" id="PTHR36959">
    <property type="entry name" value="ALTERED INHERITANCE OF MITOCHONDRIA PROTEIN 24, MITOCHONDRIAL"/>
    <property type="match status" value="1"/>
</dbReference>
<keyword evidence="10 13" id="KW-0472">Membrane</keyword>
<dbReference type="InterPro" id="IPR020846">
    <property type="entry name" value="MFS_dom"/>
</dbReference>
<comment type="subcellular location">
    <subcellularLocation>
        <location evidence="1">Membrane</location>
        <topology evidence="1">Multi-pass membrane protein</topology>
    </subcellularLocation>
    <subcellularLocation>
        <location evidence="2 11">Mitochondrion</location>
    </subcellularLocation>
</comment>
<evidence type="ECO:0000256" key="5">
    <source>
        <dbReference type="ARBA" id="ARBA00022448"/>
    </source>
</evidence>
<evidence type="ECO:0000256" key="1">
    <source>
        <dbReference type="ARBA" id="ARBA00004141"/>
    </source>
</evidence>
<evidence type="ECO:0000256" key="2">
    <source>
        <dbReference type="ARBA" id="ARBA00004173"/>
    </source>
</evidence>
<name>A0A364MTP5_STELY</name>